<sequence>MQREIHPTILSSLEGIVDQMVWFRENWYEEVLRQLHQGLAKCNAVAFENRGAAHFIFQPDWWEEKDLFFSVSSTRTYHFPLWVFCALQSPSWGFCALQSPSWGFCALYSSLWGFCALQSPSIPILFFIPLRSIHEQSLSLSLSLSLSFTCPLSYLAFASLVV</sequence>
<accession>A0A812DZP1</accession>
<organism evidence="1 2">
    <name type="scientific">Acanthosepion pharaonis</name>
    <name type="common">Pharaoh cuttlefish</name>
    <name type="synonym">Sepia pharaonis</name>
    <dbReference type="NCBI Taxonomy" id="158019"/>
    <lineage>
        <taxon>Eukaryota</taxon>
        <taxon>Metazoa</taxon>
        <taxon>Spiralia</taxon>
        <taxon>Lophotrochozoa</taxon>
        <taxon>Mollusca</taxon>
        <taxon>Cephalopoda</taxon>
        <taxon>Coleoidea</taxon>
        <taxon>Decapodiformes</taxon>
        <taxon>Sepiida</taxon>
        <taxon>Sepiina</taxon>
        <taxon>Sepiidae</taxon>
        <taxon>Acanthosepion</taxon>
    </lineage>
</organism>
<reference evidence="1" key="1">
    <citation type="submission" date="2021-01" db="EMBL/GenBank/DDBJ databases">
        <authorList>
            <person name="Li R."/>
            <person name="Bekaert M."/>
        </authorList>
    </citation>
    <scope>NUCLEOTIDE SEQUENCE</scope>
    <source>
        <strain evidence="1">Farmed</strain>
    </source>
</reference>
<evidence type="ECO:0000313" key="2">
    <source>
        <dbReference type="Proteomes" id="UP000597762"/>
    </source>
</evidence>
<protein>
    <submittedName>
        <fullName evidence="1">TRRAP</fullName>
    </submittedName>
</protein>
<comment type="caution">
    <text evidence="1">The sequence shown here is derived from an EMBL/GenBank/DDBJ whole genome shotgun (WGS) entry which is preliminary data.</text>
</comment>
<evidence type="ECO:0000313" key="1">
    <source>
        <dbReference type="EMBL" id="CAE1311901.1"/>
    </source>
</evidence>
<name>A0A812DZP1_ACAPH</name>
<keyword evidence="2" id="KW-1185">Reference proteome</keyword>
<dbReference type="Proteomes" id="UP000597762">
    <property type="component" value="Unassembled WGS sequence"/>
</dbReference>
<dbReference type="OrthoDB" id="5570127at2759"/>
<dbReference type="EMBL" id="CAHIKZ030004535">
    <property type="protein sequence ID" value="CAE1311901.1"/>
    <property type="molecule type" value="Genomic_DNA"/>
</dbReference>
<dbReference type="AlphaFoldDB" id="A0A812DZP1"/>
<proteinExistence type="predicted"/>
<gene>
    <name evidence="1" type="ORF">SPHA_63237</name>
</gene>